<dbReference type="AlphaFoldDB" id="A0A3N2RR73"/>
<dbReference type="InterPro" id="IPR000524">
    <property type="entry name" value="Tscrpt_reg_HTH_GntR"/>
</dbReference>
<protein>
    <submittedName>
        <fullName evidence="7">PLP-dependent aminotransferase family protein</fullName>
    </submittedName>
</protein>
<gene>
    <name evidence="7" type="ORF">EB837_23375</name>
</gene>
<dbReference type="GO" id="GO:0030170">
    <property type="term" value="F:pyridoxal phosphate binding"/>
    <property type="evidence" value="ECO:0007669"/>
    <property type="project" value="InterPro"/>
</dbReference>
<evidence type="ECO:0000256" key="1">
    <source>
        <dbReference type="ARBA" id="ARBA00005384"/>
    </source>
</evidence>
<dbReference type="PANTHER" id="PTHR46577">
    <property type="entry name" value="HTH-TYPE TRANSCRIPTIONAL REGULATORY PROTEIN GABR"/>
    <property type="match status" value="1"/>
</dbReference>
<keyword evidence="3" id="KW-0805">Transcription regulation</keyword>
<name>A0A3N2RR73_9ENTR</name>
<dbReference type="InterPro" id="IPR036390">
    <property type="entry name" value="WH_DNA-bd_sf"/>
</dbReference>
<dbReference type="PANTHER" id="PTHR46577:SF1">
    <property type="entry name" value="HTH-TYPE TRANSCRIPTIONAL REGULATORY PROTEIN GABR"/>
    <property type="match status" value="1"/>
</dbReference>
<dbReference type="Pfam" id="PF00392">
    <property type="entry name" value="GntR"/>
    <property type="match status" value="1"/>
</dbReference>
<sequence>MKPGGVPRYQQIARELKAAIEQGELKAGRRLPSSRVYAQELGVSRVTVENAYGELVAQGWLERRGQSGTFVSDHLTLEPVTAKPLGFGGEHFQPQPFQLGLPALDLFPRGLWARVMGHRLRTQTRFCLALGDVCGELSLRQAIVEYLRLSRSIECEAEQVFITSGYAASMGLILQALEARGEGMWMEDPGFPLIRPIIEQQGVTLHPVTVDDEGMNVEWITQHPTTARFALLTPAHQSPTGVALSLPRRRQLLDWAAHHDAWIIEDDYDSEFRYQGKPLPPLKSLDAPQRVIYAGTFSKSLFPALRTAWLVVPLPLVAAFRRQAQRLACPVSVLCQQTLADFLREGHFWRHLKKMRVHYAERRRWLETALRTEGFQVLEQLGGIQLVVTVEGDDRAMARRARQAGLAVQAVNDWRIHPHGKAGLIMSFTNIVSQQMADAQVAALKAAIK</sequence>
<dbReference type="SUPFAM" id="SSF53383">
    <property type="entry name" value="PLP-dependent transferases"/>
    <property type="match status" value="1"/>
</dbReference>
<proteinExistence type="inferred from homology"/>
<dbReference type="InterPro" id="IPR015424">
    <property type="entry name" value="PyrdxlP-dep_Trfase"/>
</dbReference>
<dbReference type="GO" id="GO:0008483">
    <property type="term" value="F:transaminase activity"/>
    <property type="evidence" value="ECO:0007669"/>
    <property type="project" value="UniProtKB-KW"/>
</dbReference>
<dbReference type="PRINTS" id="PR00035">
    <property type="entry name" value="HTHGNTR"/>
</dbReference>
<dbReference type="SUPFAM" id="SSF46785">
    <property type="entry name" value="Winged helix' DNA-binding domain"/>
    <property type="match status" value="1"/>
</dbReference>
<evidence type="ECO:0000256" key="5">
    <source>
        <dbReference type="ARBA" id="ARBA00023163"/>
    </source>
</evidence>
<dbReference type="GO" id="GO:0003677">
    <property type="term" value="F:DNA binding"/>
    <property type="evidence" value="ECO:0007669"/>
    <property type="project" value="UniProtKB-KW"/>
</dbReference>
<dbReference type="CDD" id="cd07377">
    <property type="entry name" value="WHTH_GntR"/>
    <property type="match status" value="1"/>
</dbReference>
<comment type="caution">
    <text evidence="7">The sequence shown here is derived from an EMBL/GenBank/DDBJ whole genome shotgun (WGS) entry which is preliminary data.</text>
</comment>
<evidence type="ECO:0000256" key="4">
    <source>
        <dbReference type="ARBA" id="ARBA00023125"/>
    </source>
</evidence>
<evidence type="ECO:0000256" key="3">
    <source>
        <dbReference type="ARBA" id="ARBA00023015"/>
    </source>
</evidence>
<dbReference type="Gene3D" id="1.10.10.10">
    <property type="entry name" value="Winged helix-like DNA-binding domain superfamily/Winged helix DNA-binding domain"/>
    <property type="match status" value="1"/>
</dbReference>
<keyword evidence="7" id="KW-0808">Transferase</keyword>
<dbReference type="Pfam" id="PF00155">
    <property type="entry name" value="Aminotran_1_2"/>
    <property type="match status" value="1"/>
</dbReference>
<keyword evidence="7" id="KW-0032">Aminotransferase</keyword>
<dbReference type="OrthoDB" id="9808770at2"/>
<dbReference type="GO" id="GO:0003700">
    <property type="term" value="F:DNA-binding transcription factor activity"/>
    <property type="evidence" value="ECO:0007669"/>
    <property type="project" value="InterPro"/>
</dbReference>
<dbReference type="CDD" id="cd00609">
    <property type="entry name" value="AAT_like"/>
    <property type="match status" value="1"/>
</dbReference>
<dbReference type="InterPro" id="IPR036388">
    <property type="entry name" value="WH-like_DNA-bd_sf"/>
</dbReference>
<dbReference type="RefSeq" id="WP_123652671.1">
    <property type="nucleotide sequence ID" value="NZ_RHFN01000037.1"/>
</dbReference>
<keyword evidence="2" id="KW-0663">Pyridoxal phosphate</keyword>
<dbReference type="InterPro" id="IPR015421">
    <property type="entry name" value="PyrdxlP-dep_Trfase_major"/>
</dbReference>
<evidence type="ECO:0000259" key="6">
    <source>
        <dbReference type="PROSITE" id="PS50949"/>
    </source>
</evidence>
<dbReference type="InterPro" id="IPR004839">
    <property type="entry name" value="Aminotransferase_I/II_large"/>
</dbReference>
<dbReference type="EMBL" id="RHFN01000037">
    <property type="protein sequence ID" value="ROU09906.1"/>
    <property type="molecule type" value="Genomic_DNA"/>
</dbReference>
<reference evidence="7 8" key="1">
    <citation type="submission" date="2018-10" db="EMBL/GenBank/DDBJ databases">
        <title>Horizontal transference of carbapenem resistance between Klebsiella pneumoniae and Kluyvera ascorbata during abdominal infection: a case report.</title>
        <authorList>
            <person name="Raro O.H.F."/>
            <person name="Lima-Morales D."/>
            <person name="Barth A.L."/>
            <person name="Paim T.G.S."/>
            <person name="Mott M.P."/>
            <person name="Riche C.V.W."/>
            <person name="Teixeira U.F."/>
            <person name="Waechter F."/>
            <person name="Dias C.A.G."/>
        </authorList>
    </citation>
    <scope>NUCLEOTIDE SEQUENCE [LARGE SCALE GENOMIC DNA]</scope>
    <source>
        <strain evidence="7 8">OT2</strain>
    </source>
</reference>
<evidence type="ECO:0000313" key="8">
    <source>
        <dbReference type="Proteomes" id="UP000268051"/>
    </source>
</evidence>
<evidence type="ECO:0000256" key="2">
    <source>
        <dbReference type="ARBA" id="ARBA00022898"/>
    </source>
</evidence>
<comment type="similarity">
    <text evidence="1">In the C-terminal section; belongs to the class-I pyridoxal-phosphate-dependent aminotransferase family.</text>
</comment>
<keyword evidence="5" id="KW-0804">Transcription</keyword>
<accession>A0A3N2RR73</accession>
<evidence type="ECO:0000313" key="7">
    <source>
        <dbReference type="EMBL" id="ROU09906.1"/>
    </source>
</evidence>
<dbReference type="SMART" id="SM00345">
    <property type="entry name" value="HTH_GNTR"/>
    <property type="match status" value="1"/>
</dbReference>
<feature type="domain" description="HTH gntR-type" evidence="6">
    <location>
        <begin position="6"/>
        <end position="74"/>
    </location>
</feature>
<keyword evidence="4" id="KW-0238">DNA-binding</keyword>
<dbReference type="InterPro" id="IPR051446">
    <property type="entry name" value="HTH_trans_reg/aminotransferase"/>
</dbReference>
<dbReference type="Gene3D" id="3.40.640.10">
    <property type="entry name" value="Type I PLP-dependent aspartate aminotransferase-like (Major domain)"/>
    <property type="match status" value="1"/>
</dbReference>
<dbReference type="Proteomes" id="UP000268051">
    <property type="component" value="Unassembled WGS sequence"/>
</dbReference>
<dbReference type="PROSITE" id="PS50949">
    <property type="entry name" value="HTH_GNTR"/>
    <property type="match status" value="1"/>
</dbReference>
<organism evidence="7 8">
    <name type="scientific">Kluyvera ascorbata</name>
    <dbReference type="NCBI Taxonomy" id="51288"/>
    <lineage>
        <taxon>Bacteria</taxon>
        <taxon>Pseudomonadati</taxon>
        <taxon>Pseudomonadota</taxon>
        <taxon>Gammaproteobacteria</taxon>
        <taxon>Enterobacterales</taxon>
        <taxon>Enterobacteriaceae</taxon>
        <taxon>Kluyvera</taxon>
    </lineage>
</organism>